<evidence type="ECO:0000313" key="2">
    <source>
        <dbReference type="Proteomes" id="UP000254191"/>
    </source>
</evidence>
<sequence length="73" mass="8246">MEAMPDLFYTFSGCLIKQSDINKIRNAMKDSKGPGNFRNLFIHVPNGRKDSVQVIPAAKDEFLNINNVSRDDC</sequence>
<dbReference type="EMBL" id="UGTS01000006">
    <property type="protein sequence ID" value="SUC40773.1"/>
    <property type="molecule type" value="Genomic_DNA"/>
</dbReference>
<name>A0A379GJM8_PROMI</name>
<organism evidence="1 2">
    <name type="scientific">Proteus mirabilis</name>
    <dbReference type="NCBI Taxonomy" id="584"/>
    <lineage>
        <taxon>Bacteria</taxon>
        <taxon>Pseudomonadati</taxon>
        <taxon>Pseudomonadota</taxon>
        <taxon>Gammaproteobacteria</taxon>
        <taxon>Enterobacterales</taxon>
        <taxon>Morganellaceae</taxon>
        <taxon>Proteus</taxon>
    </lineage>
</organism>
<accession>A0A379GJM8</accession>
<dbReference type="Proteomes" id="UP000254191">
    <property type="component" value="Unassembled WGS sequence"/>
</dbReference>
<gene>
    <name evidence="1" type="ORF">NCTC11938_05075</name>
</gene>
<dbReference type="AlphaFoldDB" id="A0A379GJM8"/>
<reference evidence="1 2" key="1">
    <citation type="submission" date="2018-06" db="EMBL/GenBank/DDBJ databases">
        <authorList>
            <consortium name="Pathogen Informatics"/>
            <person name="Doyle S."/>
        </authorList>
    </citation>
    <scope>NUCLEOTIDE SEQUENCE [LARGE SCALE GENOMIC DNA]</scope>
    <source>
        <strain evidence="1 2">NCTC11938</strain>
    </source>
</reference>
<proteinExistence type="predicted"/>
<evidence type="ECO:0000313" key="1">
    <source>
        <dbReference type="EMBL" id="SUC40773.1"/>
    </source>
</evidence>
<protein>
    <submittedName>
        <fullName evidence="1">Phage portal protein</fullName>
    </submittedName>
</protein>